<dbReference type="EMBL" id="SDRB02010964">
    <property type="protein sequence ID" value="THG03413.1"/>
    <property type="molecule type" value="Genomic_DNA"/>
</dbReference>
<reference evidence="3 4" key="1">
    <citation type="journal article" date="2018" name="Proc. Natl. Acad. Sci. U.S.A.">
        <title>Draft genome sequence of Camellia sinensis var. sinensis provides insights into the evolution of the tea genome and tea quality.</title>
        <authorList>
            <person name="Wei C."/>
            <person name="Yang H."/>
            <person name="Wang S."/>
            <person name="Zhao J."/>
            <person name="Liu C."/>
            <person name="Gao L."/>
            <person name="Xia E."/>
            <person name="Lu Y."/>
            <person name="Tai Y."/>
            <person name="She G."/>
            <person name="Sun J."/>
            <person name="Cao H."/>
            <person name="Tong W."/>
            <person name="Gao Q."/>
            <person name="Li Y."/>
            <person name="Deng W."/>
            <person name="Jiang X."/>
            <person name="Wang W."/>
            <person name="Chen Q."/>
            <person name="Zhang S."/>
            <person name="Li H."/>
            <person name="Wu J."/>
            <person name="Wang P."/>
            <person name="Li P."/>
            <person name="Shi C."/>
            <person name="Zheng F."/>
            <person name="Jian J."/>
            <person name="Huang B."/>
            <person name="Shan D."/>
            <person name="Shi M."/>
            <person name="Fang C."/>
            <person name="Yue Y."/>
            <person name="Li F."/>
            <person name="Li D."/>
            <person name="Wei S."/>
            <person name="Han B."/>
            <person name="Jiang C."/>
            <person name="Yin Y."/>
            <person name="Xia T."/>
            <person name="Zhang Z."/>
            <person name="Bennetzen J.L."/>
            <person name="Zhao S."/>
            <person name="Wan X."/>
        </authorList>
    </citation>
    <scope>NUCLEOTIDE SEQUENCE [LARGE SCALE GENOMIC DNA]</scope>
    <source>
        <strain evidence="4">cv. Shuchazao</strain>
        <tissue evidence="3">Leaf</tissue>
    </source>
</reference>
<organism evidence="3 4">
    <name type="scientific">Camellia sinensis var. sinensis</name>
    <name type="common">China tea</name>
    <dbReference type="NCBI Taxonomy" id="542762"/>
    <lineage>
        <taxon>Eukaryota</taxon>
        <taxon>Viridiplantae</taxon>
        <taxon>Streptophyta</taxon>
        <taxon>Embryophyta</taxon>
        <taxon>Tracheophyta</taxon>
        <taxon>Spermatophyta</taxon>
        <taxon>Magnoliopsida</taxon>
        <taxon>eudicotyledons</taxon>
        <taxon>Gunneridae</taxon>
        <taxon>Pentapetalae</taxon>
        <taxon>asterids</taxon>
        <taxon>Ericales</taxon>
        <taxon>Theaceae</taxon>
        <taxon>Camellia</taxon>
    </lineage>
</organism>
<keyword evidence="4" id="KW-1185">Reference proteome</keyword>
<evidence type="ECO:0000313" key="3">
    <source>
        <dbReference type="EMBL" id="THG03413.1"/>
    </source>
</evidence>
<evidence type="ECO:0000256" key="1">
    <source>
        <dbReference type="ARBA" id="ARBA00005474"/>
    </source>
</evidence>
<comment type="similarity">
    <text evidence="1">Belongs to the LOB domain-containing protein family.</text>
</comment>
<dbReference type="SMR" id="A0A4S4DKJ0"/>
<dbReference type="PANTHER" id="PTHR31301">
    <property type="entry name" value="LOB DOMAIN-CONTAINING PROTEIN 4-RELATED"/>
    <property type="match status" value="1"/>
</dbReference>
<dbReference type="InterPro" id="IPR004883">
    <property type="entry name" value="LOB"/>
</dbReference>
<name>A0A4S4DKJ0_CAMSN</name>
<sequence>MTVKGGTSQACAACKYQRRKCSSECPLAPYFPANQPKMFQNSHRLFGVCNIMKILRQLDNQDQKDEAMKSVIYESDMREKFPVHGCCGIIRHLYGQLVQAVEELQYVQARLVICREECHNQVVDHHFPPSSELQLGMNSTGNGLIVLQHHSPGANAMMPLDANQFVMNGNNGVYVEPNDDIVKGLWIQHPNYNNSGNDHVGIQSQLNIPESEVFPIQQQIEIDYDDIPFDTIADDRQSYIESKEACDSCCESPWKDITRPIEHVSKNELKSAAACFSLTSVN</sequence>
<gene>
    <name evidence="3" type="ORF">TEA_026320</name>
</gene>
<proteinExistence type="inferred from homology"/>
<protein>
    <recommendedName>
        <fullName evidence="2">LOB domain-containing protein</fullName>
    </recommendedName>
</protein>
<dbReference type="PANTHER" id="PTHR31301:SF21">
    <property type="entry name" value="LOB DOMAIN-CONTAINING PROTEIN 27-RELATED"/>
    <property type="match status" value="1"/>
</dbReference>
<evidence type="ECO:0000313" key="4">
    <source>
        <dbReference type="Proteomes" id="UP000306102"/>
    </source>
</evidence>
<accession>A0A4S4DKJ0</accession>
<evidence type="ECO:0000259" key="2">
    <source>
        <dbReference type="PROSITE" id="PS50891"/>
    </source>
</evidence>
<dbReference type="PROSITE" id="PS50891">
    <property type="entry name" value="LOB"/>
    <property type="match status" value="1"/>
</dbReference>
<dbReference type="Pfam" id="PF03195">
    <property type="entry name" value="LOB"/>
    <property type="match status" value="1"/>
</dbReference>
<comment type="caution">
    <text evidence="3">The sequence shown here is derived from an EMBL/GenBank/DDBJ whole genome shotgun (WGS) entry which is preliminary data.</text>
</comment>
<feature type="domain" description="LOB" evidence="2">
    <location>
        <begin position="9"/>
        <end position="111"/>
    </location>
</feature>
<dbReference type="AlphaFoldDB" id="A0A4S4DKJ0"/>
<dbReference type="Proteomes" id="UP000306102">
    <property type="component" value="Unassembled WGS sequence"/>
</dbReference>